<protein>
    <submittedName>
        <fullName evidence="2">Uncharacterized protein</fullName>
    </submittedName>
</protein>
<reference evidence="2 3" key="1">
    <citation type="submission" date="2019-10" db="EMBL/GenBank/DDBJ databases">
        <authorList>
            <person name="Karimi E."/>
        </authorList>
    </citation>
    <scope>NUCLEOTIDE SEQUENCE [LARGE SCALE GENOMIC DNA]</scope>
    <source>
        <strain evidence="2">Sphingobacterium sp. 8BC</strain>
    </source>
</reference>
<dbReference type="Proteomes" id="UP000432350">
    <property type="component" value="Unassembled WGS sequence"/>
</dbReference>
<sequence>MIKRKTSECVGCGKVRQIYAKHLCPYCYEKQRKKTPLPKPTKPIPKLSKTRKKELPIYSKKAKEHKEKYPYCQAKLEGCTHFTEETHHMKGRGKYYLDESTFLSLCKNCHDIITEHSAFAIREGFSISRLKKEP</sequence>
<dbReference type="AlphaFoldDB" id="A0A654D161"/>
<evidence type="ECO:0000256" key="1">
    <source>
        <dbReference type="SAM" id="MobiDB-lite"/>
    </source>
</evidence>
<feature type="region of interest" description="Disordered" evidence="1">
    <location>
        <begin position="33"/>
        <end position="59"/>
    </location>
</feature>
<dbReference type="EMBL" id="CABWMV010000024">
    <property type="protein sequence ID" value="VXC99527.1"/>
    <property type="molecule type" value="Genomic_DNA"/>
</dbReference>
<name>A0A654D161_SPHMU</name>
<evidence type="ECO:0000313" key="2">
    <source>
        <dbReference type="EMBL" id="VXC99527.1"/>
    </source>
</evidence>
<evidence type="ECO:0000313" key="3">
    <source>
        <dbReference type="Proteomes" id="UP000432350"/>
    </source>
</evidence>
<organism evidence="2 3">
    <name type="scientific">Sphingobacterium multivorum</name>
    <dbReference type="NCBI Taxonomy" id="28454"/>
    <lineage>
        <taxon>Bacteria</taxon>
        <taxon>Pseudomonadati</taxon>
        <taxon>Bacteroidota</taxon>
        <taxon>Sphingobacteriia</taxon>
        <taxon>Sphingobacteriales</taxon>
        <taxon>Sphingobacteriaceae</taxon>
        <taxon>Sphingobacterium</taxon>
    </lineage>
</organism>
<gene>
    <name evidence="2" type="ORF">SPHINGO8BC_51470</name>
</gene>
<dbReference type="RefSeq" id="WP_159332863.1">
    <property type="nucleotide sequence ID" value="NZ_LR733857.1"/>
</dbReference>
<proteinExistence type="predicted"/>
<accession>A0A654D161</accession>